<dbReference type="Proteomes" id="UP000032142">
    <property type="component" value="Unassembled WGS sequence"/>
</dbReference>
<comment type="caution">
    <text evidence="1">The sequence shown here is derived from an EMBL/GenBank/DDBJ whole genome shotgun (WGS) entry which is preliminary data.</text>
</comment>
<sequence length="70" mass="9068">MVNLIFMYWQWSRFYHQPHLSEQSRSSQMMNLIFMYQQWSRFYHQPYFSKVAREQWSRSRMVNPIYMYRQ</sequence>
<organism evidence="1 2">
    <name type="scientific">Gossypium arboreum</name>
    <name type="common">Tree cotton</name>
    <name type="synonym">Gossypium nanking</name>
    <dbReference type="NCBI Taxonomy" id="29729"/>
    <lineage>
        <taxon>Eukaryota</taxon>
        <taxon>Viridiplantae</taxon>
        <taxon>Streptophyta</taxon>
        <taxon>Embryophyta</taxon>
        <taxon>Tracheophyta</taxon>
        <taxon>Spermatophyta</taxon>
        <taxon>Magnoliopsida</taxon>
        <taxon>eudicotyledons</taxon>
        <taxon>Gunneridae</taxon>
        <taxon>Pentapetalae</taxon>
        <taxon>rosids</taxon>
        <taxon>malvids</taxon>
        <taxon>Malvales</taxon>
        <taxon>Malvaceae</taxon>
        <taxon>Malvoideae</taxon>
        <taxon>Gossypium</taxon>
    </lineage>
</organism>
<name>A0A0B0MDL3_GOSAR</name>
<proteinExistence type="predicted"/>
<protein>
    <submittedName>
        <fullName evidence="1">Uncharacterized protein</fullName>
    </submittedName>
</protein>
<dbReference type="AlphaFoldDB" id="A0A0B0MDL3"/>
<gene>
    <name evidence="1" type="ORF">F383_36677</name>
</gene>
<accession>A0A0B0MDL3</accession>
<reference evidence="2" key="1">
    <citation type="submission" date="2014-09" db="EMBL/GenBank/DDBJ databases">
        <authorList>
            <person name="Mudge J."/>
            <person name="Ramaraj T."/>
            <person name="Lindquist I.E."/>
            <person name="Bharti A.K."/>
            <person name="Sundararajan A."/>
            <person name="Cameron C.T."/>
            <person name="Woodward J.E."/>
            <person name="May G.D."/>
            <person name="Brubaker C."/>
            <person name="Broadhvest J."/>
            <person name="Wilkins T.A."/>
        </authorList>
    </citation>
    <scope>NUCLEOTIDE SEQUENCE</scope>
    <source>
        <strain evidence="2">cv. AKA8401</strain>
    </source>
</reference>
<dbReference type="EMBL" id="JRRC01009323">
    <property type="protein sequence ID" value="KHF97503.1"/>
    <property type="molecule type" value="Genomic_DNA"/>
</dbReference>
<keyword evidence="2" id="KW-1185">Reference proteome</keyword>
<evidence type="ECO:0000313" key="2">
    <source>
        <dbReference type="Proteomes" id="UP000032142"/>
    </source>
</evidence>
<evidence type="ECO:0000313" key="1">
    <source>
        <dbReference type="EMBL" id="KHF97503.1"/>
    </source>
</evidence>